<dbReference type="AlphaFoldDB" id="A0A8S0SYN6"/>
<evidence type="ECO:0000313" key="2">
    <source>
        <dbReference type="EMBL" id="CAA2997923.1"/>
    </source>
</evidence>
<accession>A0A8S0SYN6</accession>
<evidence type="ECO:0000256" key="1">
    <source>
        <dbReference type="SAM" id="Phobius"/>
    </source>
</evidence>
<keyword evidence="3" id="KW-1185">Reference proteome</keyword>
<gene>
    <name evidence="2" type="ORF">OLEA9_A071406</name>
</gene>
<keyword evidence="1" id="KW-1133">Transmembrane helix</keyword>
<sequence>MPSTLLTSSTYVLITLTANLVAILLPLFVLSYLDPSEIAKLARIIQALSLLDGIECLSYCFVPSNMAQE</sequence>
<comment type="caution">
    <text evidence="2">The sequence shown here is derived from an EMBL/GenBank/DDBJ whole genome shotgun (WGS) entry which is preliminary data.</text>
</comment>
<reference evidence="2 3" key="1">
    <citation type="submission" date="2019-12" db="EMBL/GenBank/DDBJ databases">
        <authorList>
            <person name="Alioto T."/>
            <person name="Alioto T."/>
            <person name="Gomez Garrido J."/>
        </authorList>
    </citation>
    <scope>NUCLEOTIDE SEQUENCE [LARGE SCALE GENOMIC DNA]</scope>
</reference>
<organism evidence="2 3">
    <name type="scientific">Olea europaea subsp. europaea</name>
    <dbReference type="NCBI Taxonomy" id="158383"/>
    <lineage>
        <taxon>Eukaryota</taxon>
        <taxon>Viridiplantae</taxon>
        <taxon>Streptophyta</taxon>
        <taxon>Embryophyta</taxon>
        <taxon>Tracheophyta</taxon>
        <taxon>Spermatophyta</taxon>
        <taxon>Magnoliopsida</taxon>
        <taxon>eudicotyledons</taxon>
        <taxon>Gunneridae</taxon>
        <taxon>Pentapetalae</taxon>
        <taxon>asterids</taxon>
        <taxon>lamiids</taxon>
        <taxon>Lamiales</taxon>
        <taxon>Oleaceae</taxon>
        <taxon>Oleeae</taxon>
        <taxon>Olea</taxon>
    </lineage>
</organism>
<dbReference type="Gramene" id="OE9A071406T1">
    <property type="protein sequence ID" value="OE9A071406C1"/>
    <property type="gene ID" value="OE9A071406"/>
</dbReference>
<dbReference type="EMBL" id="CACTIH010005573">
    <property type="protein sequence ID" value="CAA2997923.1"/>
    <property type="molecule type" value="Genomic_DNA"/>
</dbReference>
<proteinExistence type="predicted"/>
<feature type="transmembrane region" description="Helical" evidence="1">
    <location>
        <begin position="12"/>
        <end position="33"/>
    </location>
</feature>
<name>A0A8S0SYN6_OLEEU</name>
<keyword evidence="1" id="KW-0472">Membrane</keyword>
<protein>
    <submittedName>
        <fullName evidence="2">Uncharacterized protein</fullName>
    </submittedName>
</protein>
<keyword evidence="1" id="KW-0812">Transmembrane</keyword>
<evidence type="ECO:0000313" key="3">
    <source>
        <dbReference type="Proteomes" id="UP000594638"/>
    </source>
</evidence>
<dbReference type="Proteomes" id="UP000594638">
    <property type="component" value="Unassembled WGS sequence"/>
</dbReference>